<keyword evidence="3" id="KW-0378">Hydrolase</keyword>
<dbReference type="PANTHER" id="PTHR30417">
    <property type="entry name" value="N-ACETYLMURAMOYL-L-ALANINE AMIDASE AMID"/>
    <property type="match status" value="1"/>
</dbReference>
<dbReference type="STRING" id="656914.SAMN00017405_0572"/>
<dbReference type="RefSeq" id="WP_084052958.1">
    <property type="nucleotide sequence ID" value="NZ_FWWT01000016.1"/>
</dbReference>
<dbReference type="Gene3D" id="3.40.80.10">
    <property type="entry name" value="Peptidoglycan recognition protein-like"/>
    <property type="match status" value="1"/>
</dbReference>
<dbReference type="GO" id="GO:0009253">
    <property type="term" value="P:peptidoglycan catabolic process"/>
    <property type="evidence" value="ECO:0007669"/>
    <property type="project" value="InterPro"/>
</dbReference>
<organism evidence="6 7">
    <name type="scientific">Desulfonispora thiosulfatigenes DSM 11270</name>
    <dbReference type="NCBI Taxonomy" id="656914"/>
    <lineage>
        <taxon>Bacteria</taxon>
        <taxon>Bacillati</taxon>
        <taxon>Bacillota</taxon>
        <taxon>Clostridia</taxon>
        <taxon>Eubacteriales</taxon>
        <taxon>Peptococcaceae</taxon>
        <taxon>Desulfonispora</taxon>
    </lineage>
</organism>
<sequence length="229" mass="26075">MAKIIKKLIKYNFSTGNKPEYLVIHDTGNRRKGANALAHFNYFNGGNRGASAHYFVDDKEIIQVVEDCNAAWHCGDGKGKYGITNYNSLGIEICLNSDGDYEQTLKNALVLINSLQDKHGISNEKVVRHFDASRKICPGSMSTENWRKWHEFKKDLAQLNKQINQRNKEKYEDTDLLDPHYFEVCSAITKLHQQGIINSPEYWHKNLGLGGMVKGEYVATLLKRVALKL</sequence>
<evidence type="ECO:0000259" key="5">
    <source>
        <dbReference type="SMART" id="SM00644"/>
    </source>
</evidence>
<feature type="domain" description="N-acetylmuramoyl-L-alanine amidase" evidence="5">
    <location>
        <begin position="10"/>
        <end position="139"/>
    </location>
</feature>
<evidence type="ECO:0000256" key="1">
    <source>
        <dbReference type="ARBA" id="ARBA00001561"/>
    </source>
</evidence>
<dbReference type="PANTHER" id="PTHR30417:SF1">
    <property type="entry name" value="N-ACETYLMURAMOYL-L-ALANINE AMIDASE AMID"/>
    <property type="match status" value="1"/>
</dbReference>
<evidence type="ECO:0000256" key="4">
    <source>
        <dbReference type="ARBA" id="ARBA00023316"/>
    </source>
</evidence>
<dbReference type="SUPFAM" id="SSF55846">
    <property type="entry name" value="N-acetylmuramoyl-L-alanine amidase-like"/>
    <property type="match status" value="1"/>
</dbReference>
<keyword evidence="4" id="KW-0961">Cell wall biogenesis/degradation</keyword>
<name>A0A1W1V7Z8_DESTI</name>
<dbReference type="SMART" id="SM00644">
    <property type="entry name" value="Ami_2"/>
    <property type="match status" value="1"/>
</dbReference>
<accession>A0A1W1V7Z8</accession>
<comment type="catalytic activity">
    <reaction evidence="1">
        <text>Hydrolyzes the link between N-acetylmuramoyl residues and L-amino acid residues in certain cell-wall glycopeptides.</text>
        <dbReference type="EC" id="3.5.1.28"/>
    </reaction>
</comment>
<evidence type="ECO:0000313" key="7">
    <source>
        <dbReference type="Proteomes" id="UP000192731"/>
    </source>
</evidence>
<evidence type="ECO:0000256" key="3">
    <source>
        <dbReference type="ARBA" id="ARBA00022801"/>
    </source>
</evidence>
<dbReference type="EMBL" id="FWWT01000016">
    <property type="protein sequence ID" value="SMB89114.1"/>
    <property type="molecule type" value="Genomic_DNA"/>
</dbReference>
<proteinExistence type="predicted"/>
<dbReference type="InterPro" id="IPR002502">
    <property type="entry name" value="Amidase_domain"/>
</dbReference>
<keyword evidence="7" id="KW-1185">Reference proteome</keyword>
<dbReference type="AlphaFoldDB" id="A0A1W1V7Z8"/>
<dbReference type="InterPro" id="IPR051206">
    <property type="entry name" value="NAMLAA_amidase_2"/>
</dbReference>
<evidence type="ECO:0000313" key="6">
    <source>
        <dbReference type="EMBL" id="SMB89114.1"/>
    </source>
</evidence>
<dbReference type="Pfam" id="PF01510">
    <property type="entry name" value="Amidase_2"/>
    <property type="match status" value="1"/>
</dbReference>
<dbReference type="GO" id="GO:0009254">
    <property type="term" value="P:peptidoglycan turnover"/>
    <property type="evidence" value="ECO:0007669"/>
    <property type="project" value="TreeGrafter"/>
</dbReference>
<dbReference type="CDD" id="cd06583">
    <property type="entry name" value="PGRP"/>
    <property type="match status" value="1"/>
</dbReference>
<dbReference type="Proteomes" id="UP000192731">
    <property type="component" value="Unassembled WGS sequence"/>
</dbReference>
<dbReference type="GO" id="GO:0008745">
    <property type="term" value="F:N-acetylmuramoyl-L-alanine amidase activity"/>
    <property type="evidence" value="ECO:0007669"/>
    <property type="project" value="UniProtKB-EC"/>
</dbReference>
<reference evidence="6 7" key="1">
    <citation type="submission" date="2017-04" db="EMBL/GenBank/DDBJ databases">
        <authorList>
            <person name="Afonso C.L."/>
            <person name="Miller P.J."/>
            <person name="Scott M.A."/>
            <person name="Spackman E."/>
            <person name="Goraichik I."/>
            <person name="Dimitrov K.M."/>
            <person name="Suarez D.L."/>
            <person name="Swayne D.E."/>
        </authorList>
    </citation>
    <scope>NUCLEOTIDE SEQUENCE [LARGE SCALE GENOMIC DNA]</scope>
    <source>
        <strain evidence="6 7">DSM 11270</strain>
    </source>
</reference>
<evidence type="ECO:0000256" key="2">
    <source>
        <dbReference type="ARBA" id="ARBA00011901"/>
    </source>
</evidence>
<dbReference type="GO" id="GO:0071555">
    <property type="term" value="P:cell wall organization"/>
    <property type="evidence" value="ECO:0007669"/>
    <property type="project" value="UniProtKB-KW"/>
</dbReference>
<gene>
    <name evidence="6" type="ORF">SAMN00017405_0572</name>
</gene>
<dbReference type="EC" id="3.5.1.28" evidence="2"/>
<protein>
    <recommendedName>
        <fullName evidence="2">N-acetylmuramoyl-L-alanine amidase</fullName>
        <ecNumber evidence="2">3.5.1.28</ecNumber>
    </recommendedName>
</protein>
<dbReference type="OrthoDB" id="9794294at2"/>
<dbReference type="InterPro" id="IPR036505">
    <property type="entry name" value="Amidase/PGRP_sf"/>
</dbReference>